<comment type="caution">
    <text evidence="1">The sequence shown here is derived from an EMBL/GenBank/DDBJ whole genome shotgun (WGS) entry which is preliminary data.</text>
</comment>
<gene>
    <name evidence="1" type="ORF">CCR82_08115</name>
</gene>
<accession>A0AAJ0UFG4</accession>
<evidence type="ECO:0000313" key="2">
    <source>
        <dbReference type="Proteomes" id="UP001296967"/>
    </source>
</evidence>
<proteinExistence type="predicted"/>
<dbReference type="InterPro" id="IPR038763">
    <property type="entry name" value="DHH_sf"/>
</dbReference>
<keyword evidence="2" id="KW-1185">Reference proteome</keyword>
<dbReference type="SUPFAM" id="SSF64182">
    <property type="entry name" value="DHH phosphoesterases"/>
    <property type="match status" value="1"/>
</dbReference>
<protein>
    <submittedName>
        <fullName evidence="1">Acetyltransferase</fullName>
    </submittedName>
</protein>
<reference evidence="1" key="1">
    <citation type="submission" date="2017-05" db="EMBL/GenBank/DDBJ databases">
        <authorList>
            <person name="Imhoff J.F."/>
            <person name="Rahn T."/>
            <person name="Kuenzel S."/>
            <person name="Neulinger S.C."/>
        </authorList>
    </citation>
    <scope>NUCLEOTIDE SEQUENCE</scope>
    <source>
        <strain evidence="1">DSM 4395</strain>
    </source>
</reference>
<dbReference type="Proteomes" id="UP001296967">
    <property type="component" value="Unassembled WGS sequence"/>
</dbReference>
<dbReference type="RefSeq" id="WP_201244924.1">
    <property type="nucleotide sequence ID" value="NZ_NHSF01000054.1"/>
</dbReference>
<dbReference type="AlphaFoldDB" id="A0AAJ0UFG4"/>
<organism evidence="1 2">
    <name type="scientific">Halochromatium salexigens</name>
    <name type="common">Chromatium salexigens</name>
    <dbReference type="NCBI Taxonomy" id="49447"/>
    <lineage>
        <taxon>Bacteria</taxon>
        <taxon>Pseudomonadati</taxon>
        <taxon>Pseudomonadota</taxon>
        <taxon>Gammaproteobacteria</taxon>
        <taxon>Chromatiales</taxon>
        <taxon>Chromatiaceae</taxon>
        <taxon>Halochromatium</taxon>
    </lineage>
</organism>
<sequence length="322" mass="35102">MTRYDVFNGDADGLCALQQLHLSEPDAEGAVLITGAKRDIALVQQVPAVEGDRVTVLDVSLDKNRDHLLALLERGVRVRYVDHHYPGEIPSHPNLTTHIDTTADQGTSLLVDELLAGRQRAWAVVGTFGDNFDASARHAAQPLGLAQEELELLRELGILLNYNGYGTTLADLHFPPATLFARLRPYADPLEFARRDEAFAALRAGYTDDMARARALTPEHRSATHLLLLLPAAAWARRVSGVYANALAQQAPERAHALLTRREQGGFLVSVRAPIAHPQGADALCRQFETGGGRQAAAGINQLPDSDYPRFVEAFLAAFRAP</sequence>
<reference evidence="1" key="2">
    <citation type="journal article" date="2020" name="Microorganisms">
        <title>Osmotic Adaptation and Compatible Solute Biosynthesis of Phototrophic Bacteria as Revealed from Genome Analyses.</title>
        <authorList>
            <person name="Imhoff J.F."/>
            <person name="Rahn T."/>
            <person name="Kunzel S."/>
            <person name="Keller A."/>
            <person name="Neulinger S.C."/>
        </authorList>
    </citation>
    <scope>NUCLEOTIDE SEQUENCE</scope>
    <source>
        <strain evidence="1">DSM 4395</strain>
    </source>
</reference>
<name>A0AAJ0UFG4_HALSE</name>
<evidence type="ECO:0000313" key="1">
    <source>
        <dbReference type="EMBL" id="MBK5930484.1"/>
    </source>
</evidence>
<dbReference type="EMBL" id="NHSF01000054">
    <property type="protein sequence ID" value="MBK5930484.1"/>
    <property type="molecule type" value="Genomic_DNA"/>
</dbReference>